<gene>
    <name evidence="10" type="ORF">JMJ35_001193</name>
</gene>
<feature type="region of interest" description="Disordered" evidence="8">
    <location>
        <begin position="819"/>
        <end position="838"/>
    </location>
</feature>
<dbReference type="Gene3D" id="2.130.10.10">
    <property type="entry name" value="YVTN repeat-like/Quinoprotein amine dehydrogenase"/>
    <property type="match status" value="3"/>
</dbReference>
<evidence type="ECO:0000256" key="2">
    <source>
        <dbReference type="ARBA" id="ARBA00022490"/>
    </source>
</evidence>
<evidence type="ECO:0000313" key="10">
    <source>
        <dbReference type="EMBL" id="KAK0516590.1"/>
    </source>
</evidence>
<proteinExistence type="inferred from homology"/>
<dbReference type="Pfam" id="PF00400">
    <property type="entry name" value="WD40"/>
    <property type="match status" value="1"/>
</dbReference>
<evidence type="ECO:0000313" key="11">
    <source>
        <dbReference type="Proteomes" id="UP001166286"/>
    </source>
</evidence>
<name>A0AA39RA23_9LECA</name>
<dbReference type="PROSITE" id="PS00678">
    <property type="entry name" value="WD_REPEATS_1"/>
    <property type="match status" value="1"/>
</dbReference>
<evidence type="ECO:0000256" key="1">
    <source>
        <dbReference type="ARBA" id="ARBA00004496"/>
    </source>
</evidence>
<evidence type="ECO:0000259" key="9">
    <source>
        <dbReference type="Pfam" id="PF19834"/>
    </source>
</evidence>
<feature type="repeat" description="WD" evidence="7">
    <location>
        <begin position="1137"/>
        <end position="1171"/>
    </location>
</feature>
<comment type="similarity">
    <text evidence="6">Belongs to the WD repeat WDR6 family.</text>
</comment>
<dbReference type="InterPro" id="IPR036322">
    <property type="entry name" value="WD40_repeat_dom_sf"/>
</dbReference>
<evidence type="ECO:0000256" key="6">
    <source>
        <dbReference type="ARBA" id="ARBA00038255"/>
    </source>
</evidence>
<organism evidence="10 11">
    <name type="scientific">Cladonia borealis</name>
    <dbReference type="NCBI Taxonomy" id="184061"/>
    <lineage>
        <taxon>Eukaryota</taxon>
        <taxon>Fungi</taxon>
        <taxon>Dikarya</taxon>
        <taxon>Ascomycota</taxon>
        <taxon>Pezizomycotina</taxon>
        <taxon>Lecanoromycetes</taxon>
        <taxon>OSLEUM clade</taxon>
        <taxon>Lecanoromycetidae</taxon>
        <taxon>Lecanorales</taxon>
        <taxon>Lecanorineae</taxon>
        <taxon>Cladoniaceae</taxon>
        <taxon>Cladonia</taxon>
    </lineage>
</organism>
<keyword evidence="5" id="KW-0677">Repeat</keyword>
<keyword evidence="11" id="KW-1185">Reference proteome</keyword>
<feature type="repeat" description="WD" evidence="7">
    <location>
        <begin position="276"/>
        <end position="317"/>
    </location>
</feature>
<keyword evidence="4" id="KW-0819">tRNA processing</keyword>
<dbReference type="EMBL" id="JAFEKC020000002">
    <property type="protein sequence ID" value="KAK0516590.1"/>
    <property type="molecule type" value="Genomic_DNA"/>
</dbReference>
<dbReference type="PROSITE" id="PS50082">
    <property type="entry name" value="WD_REPEATS_2"/>
    <property type="match status" value="2"/>
</dbReference>
<dbReference type="InterPro" id="IPR001680">
    <property type="entry name" value="WD40_rpt"/>
</dbReference>
<evidence type="ECO:0000256" key="3">
    <source>
        <dbReference type="ARBA" id="ARBA00022574"/>
    </source>
</evidence>
<comment type="caution">
    <text evidence="10">The sequence shown here is derived from an EMBL/GenBank/DDBJ whole genome shotgun (WGS) entry which is preliminary data.</text>
</comment>
<comment type="subcellular location">
    <subcellularLocation>
        <location evidence="1">Cytoplasm</location>
    </subcellularLocation>
</comment>
<dbReference type="SMART" id="SM00320">
    <property type="entry name" value="WD40"/>
    <property type="match status" value="7"/>
</dbReference>
<dbReference type="InterPro" id="IPR019775">
    <property type="entry name" value="WD40_repeat_CS"/>
</dbReference>
<dbReference type="Proteomes" id="UP001166286">
    <property type="component" value="Unassembled WGS sequence"/>
</dbReference>
<dbReference type="PROSITE" id="PS50294">
    <property type="entry name" value="WD_REPEATS_REGION"/>
    <property type="match status" value="1"/>
</dbReference>
<evidence type="ECO:0000256" key="7">
    <source>
        <dbReference type="PROSITE-ProRule" id="PRU00221"/>
    </source>
</evidence>
<dbReference type="PANTHER" id="PTHR14344:SF3">
    <property type="entry name" value="WD REPEAT-CONTAINING PROTEIN 6"/>
    <property type="match status" value="1"/>
</dbReference>
<keyword evidence="2" id="KW-0963">Cytoplasm</keyword>
<dbReference type="Pfam" id="PF19834">
    <property type="entry name" value="DUF6314"/>
    <property type="match status" value="1"/>
</dbReference>
<sequence>MAKLLFLPEEQLMEEDLIAGQPPAEKLSAQQSKLEASTIEQDSIRLRERSHGAADLLQITNLLNPITSLAFLSLDRLYLLCGEGQFLKVIDYGTKGLLKSLKVFDDQAIHGIVCHPYNQGYNTTSSWVHLLVWGGRYVSMIELVLSRDLERIEKVHVNAMIHLIDTGDWILDACFINPDTDGSPETSASIWALLVNAHNNVLRMQVTMLASLGESMKPIIKAVTSGPPSTLYSAHIFATDTGSILIAAGTVFGEVILWSFIPGSYDVSRSVLHHRFRGHQGSIFGVQISEKSENSAYQRFLASCSDDRTIRIWDISNLDTCLRADDTNPDLETGLNAVTSDADSVYCVAVGMGHASRIWGLRFLGERSGYWGLISYGEDATTQTWLFCPKPSNKAVAPKSSEPMYELQHLKTYDYHSGKNIHAIAIFKDSVDSCLIADGGADGQITSYYVAVKELGLEAGEQLHHHRIGDVYMALPTASTVAKDLENSNPRQPRPQAGDVFHTLSGCWQLSRKFLCENGSENFGNLEGTATFTSRHPSDNSRTGEELYSEVGDFVTTKGLKFETYRQYVWRFDTLTQTVDVWFVKADDQKSVDYLYHALKFSDSNSEKPRNTDIFELTASGDHLCDKDNYQVKYTFHVENKLVTRWTSRTTVSGPTKDYVLESTYTRKVKPESHYDNKGTQTPLLESEPIPDQQRITSQPQSLRNHSQMLKDDAFKTFCWLNKSEFLVSTEKGVLLLGQLQHDHNNVPSIAYDVVAHQKNLESSCIATSIRSLAIAWLTGTEGSIYLYHHSTRTLKFMFKLPSKIIHLQAQVLPVEGGLDSRVDGPNSKDNPGGSLPIAPRKGEKVVIVATPFSPSSPSVIFFEILGAGPPTDVKFVEIELPADFVVTSSHIVERNGRFLVLGSRQGDLGVWDVSTCLIGKVKPLVLRVLVHDESVTSILALQDESVGSKSSMISLVTTGRDGRYKVQELAMVCCGGCEGDVFPRLETVHDCRLSFGPFIEGAYFSPIYKELIFWGFRSKAFVVWNESQKAEVLSVECGNAHRSWDFAPHDSGNCGGSFIWTQAKLCHVHFQEDSSHRIIYSGGHGREIKAIALSPAIKAEDNSRLRLLATGAEDTVIRLFDCKPADNSRSKRSSIVKGHTTGIQQLRWSEEGRRLFSAAGYEEFIVWRIRPVPCVGLGVICEAVCPKVTESSDLRIMDFDVVAISHTEKDPEASAYFLTMAYSDSSLRLFLYQSWRKQKFTNIFNGSCGANCLTQARFLGPIQGEELRVCTASTNGGVNLWLLDSKQFPHNEPLVSEETWQRKRSLINHAGSVKCSDVLHLSPTESLMTSGGDGGSVAFTYMKYSQQASQSTLPECTSTMIRHYHASAVTGLKCIRLKQGHTEANLLVASVGNDQRLKLGKVRIDERTDGPPEIEYVTLADVYTNVGDAAALEQFDDEDGLWLIVSGIGIETWRVVGA</sequence>
<accession>A0AA39RA23</accession>
<evidence type="ECO:0000256" key="4">
    <source>
        <dbReference type="ARBA" id="ARBA00022694"/>
    </source>
</evidence>
<feature type="region of interest" description="Disordered" evidence="8">
    <location>
        <begin position="670"/>
        <end position="704"/>
    </location>
</feature>
<evidence type="ECO:0000256" key="8">
    <source>
        <dbReference type="SAM" id="MobiDB-lite"/>
    </source>
</evidence>
<reference evidence="10" key="1">
    <citation type="submission" date="2023-03" db="EMBL/GenBank/DDBJ databases">
        <title>Complete genome of Cladonia borealis.</title>
        <authorList>
            <person name="Park H."/>
        </authorList>
    </citation>
    <scope>NUCLEOTIDE SEQUENCE</scope>
    <source>
        <strain evidence="10">ANT050790</strain>
    </source>
</reference>
<protein>
    <recommendedName>
        <fullName evidence="9">DUF6314 domain-containing protein</fullName>
    </recommendedName>
</protein>
<dbReference type="GO" id="GO:0005737">
    <property type="term" value="C:cytoplasm"/>
    <property type="evidence" value="ECO:0007669"/>
    <property type="project" value="UniProtKB-SubCell"/>
</dbReference>
<feature type="compositionally biased region" description="Polar residues" evidence="8">
    <location>
        <begin position="694"/>
        <end position="704"/>
    </location>
</feature>
<dbReference type="SUPFAM" id="SSF50978">
    <property type="entry name" value="WD40 repeat-like"/>
    <property type="match status" value="2"/>
</dbReference>
<dbReference type="InterPro" id="IPR015943">
    <property type="entry name" value="WD40/YVTN_repeat-like_dom_sf"/>
</dbReference>
<dbReference type="InterPro" id="IPR045632">
    <property type="entry name" value="DUF6314"/>
</dbReference>
<dbReference type="GO" id="GO:0030488">
    <property type="term" value="P:tRNA methylation"/>
    <property type="evidence" value="ECO:0007669"/>
    <property type="project" value="TreeGrafter"/>
</dbReference>
<feature type="domain" description="DUF6314" evidence="9">
    <location>
        <begin position="504"/>
        <end position="667"/>
    </location>
</feature>
<evidence type="ECO:0000256" key="5">
    <source>
        <dbReference type="ARBA" id="ARBA00022737"/>
    </source>
</evidence>
<keyword evidence="3 7" id="KW-0853">WD repeat</keyword>
<dbReference type="PANTHER" id="PTHR14344">
    <property type="entry name" value="WD REPEAT PROTEIN"/>
    <property type="match status" value="1"/>
</dbReference>
<dbReference type="InterPro" id="IPR051973">
    <property type="entry name" value="tRNA_Anticodon_Mtase-Reg"/>
</dbReference>